<accession>A0ABM8E7J0</accession>
<dbReference type="Proteomes" id="UP001317629">
    <property type="component" value="Chromosome"/>
</dbReference>
<proteinExistence type="predicted"/>
<dbReference type="RefSeq" id="WP_281931480.1">
    <property type="nucleotide sequence ID" value="NZ_AP027142.1"/>
</dbReference>
<protein>
    <submittedName>
        <fullName evidence="1">Uncharacterized protein</fullName>
    </submittedName>
</protein>
<organism evidence="1 2">
    <name type="scientific">Methylocystis iwaonis</name>
    <dbReference type="NCBI Taxonomy" id="2885079"/>
    <lineage>
        <taxon>Bacteria</taxon>
        <taxon>Pseudomonadati</taxon>
        <taxon>Pseudomonadota</taxon>
        <taxon>Alphaproteobacteria</taxon>
        <taxon>Hyphomicrobiales</taxon>
        <taxon>Methylocystaceae</taxon>
        <taxon>Methylocystis</taxon>
    </lineage>
</organism>
<dbReference type="EMBL" id="AP027142">
    <property type="protein sequence ID" value="BDV33923.1"/>
    <property type="molecule type" value="Genomic_DNA"/>
</dbReference>
<sequence length="44" mass="4914">MSLREFDACLRGYIRANGGKEEASAQDYDEYFAALAEAERLGLL</sequence>
<keyword evidence="2" id="KW-1185">Reference proteome</keyword>
<gene>
    <name evidence="1" type="ORF">SS37A_14520</name>
</gene>
<reference evidence="1 2" key="1">
    <citation type="journal article" date="2023" name="Int. J. Syst. Evol. Microbiol.">
        <title>Methylocystis iwaonis sp. nov., a type II methane-oxidizing bacterium from surface soil of a rice paddy field in Japan, and emended description of the genus Methylocystis (ex Whittenbury et al. 1970) Bowman et al. 1993.</title>
        <authorList>
            <person name="Kaise H."/>
            <person name="Sawadogo J.B."/>
            <person name="Alam M.S."/>
            <person name="Ueno C."/>
            <person name="Dianou D."/>
            <person name="Shinjo R."/>
            <person name="Asakawa S."/>
        </authorList>
    </citation>
    <scope>NUCLEOTIDE SEQUENCE [LARGE SCALE GENOMIC DNA]</scope>
    <source>
        <strain evidence="1 2">SS37A-Re</strain>
    </source>
</reference>
<evidence type="ECO:0000313" key="2">
    <source>
        <dbReference type="Proteomes" id="UP001317629"/>
    </source>
</evidence>
<name>A0ABM8E7J0_9HYPH</name>
<evidence type="ECO:0000313" key="1">
    <source>
        <dbReference type="EMBL" id="BDV33923.1"/>
    </source>
</evidence>